<dbReference type="Pfam" id="PF25967">
    <property type="entry name" value="RND-MFP_C"/>
    <property type="match status" value="1"/>
</dbReference>
<reference evidence="8 9" key="1">
    <citation type="submission" date="2018-09" db="EMBL/GenBank/DDBJ databases">
        <title>Altererythrobacter spongiae sp. nov., isolated from a marine sponge.</title>
        <authorList>
            <person name="Zhuang L."/>
            <person name="Luo L."/>
        </authorList>
    </citation>
    <scope>NUCLEOTIDE SEQUENCE [LARGE SCALE GENOMIC DNA]</scope>
    <source>
        <strain evidence="8 9">HN-Y73</strain>
    </source>
</reference>
<dbReference type="GO" id="GO:0015721">
    <property type="term" value="P:bile acid and bile salt transport"/>
    <property type="evidence" value="ECO:0007669"/>
    <property type="project" value="TreeGrafter"/>
</dbReference>
<dbReference type="PANTHER" id="PTHR30158">
    <property type="entry name" value="ACRA/E-RELATED COMPONENT OF DRUG EFFLUX TRANSPORTER"/>
    <property type="match status" value="1"/>
</dbReference>
<comment type="caution">
    <text evidence="8">The sequence shown here is derived from an EMBL/GenBank/DDBJ whole genome shotgun (WGS) entry which is preliminary data.</text>
</comment>
<dbReference type="Gene3D" id="2.40.30.170">
    <property type="match status" value="1"/>
</dbReference>
<feature type="domain" description="Multidrug resistance protein MdtA-like alpha-helical hairpin" evidence="4">
    <location>
        <begin position="91"/>
        <end position="159"/>
    </location>
</feature>
<protein>
    <submittedName>
        <fullName evidence="8">Efflux RND transporter periplasmic adaptor subunit</fullName>
    </submittedName>
</protein>
<organism evidence="8 9">
    <name type="scientific">Altericroceibacterium spongiae</name>
    <dbReference type="NCBI Taxonomy" id="2320269"/>
    <lineage>
        <taxon>Bacteria</taxon>
        <taxon>Pseudomonadati</taxon>
        <taxon>Pseudomonadota</taxon>
        <taxon>Alphaproteobacteria</taxon>
        <taxon>Sphingomonadales</taxon>
        <taxon>Erythrobacteraceae</taxon>
        <taxon>Altericroceibacterium</taxon>
    </lineage>
</organism>
<dbReference type="InterPro" id="IPR058626">
    <property type="entry name" value="MdtA-like_b-barrel"/>
</dbReference>
<sequence>MAALLVLTSACSDTQSDRDGGPVEVGYVTLTSSDATLTANLTGRVTATKRAEVRPQVDGVIRKRLFTEGSYVRAGQQLYQIDPRSYSAARDQIAAQIESAQATLETAKARAARYKTLVGSEAVSQQDIDDALAEAKQAEATLHQYRANLRAANLNLEYTRVLAPISGRIGRSSFTPGALVTANQTDPLATIQQLDPIYVDITQSSAQLLRLRRQLADGDVMPASTTVNLVLEDGSDYPLPGTLEFSEVDVDENSGTVTLRARFPNPEGVLLPGMFARVIAPQAVVPDAVLAPQQGISRDAKGNGTALVIGKDNKVVSRAVATAQAMGNKWIVTDGLKAGDRLIVEGTDKVRAGAEVKPVEVKAGK</sequence>
<dbReference type="SUPFAM" id="SSF111369">
    <property type="entry name" value="HlyD-like secretion proteins"/>
    <property type="match status" value="1"/>
</dbReference>
<gene>
    <name evidence="8" type="ORF">D6851_00470</name>
</gene>
<dbReference type="AlphaFoldDB" id="A0A420ESE0"/>
<dbReference type="Proteomes" id="UP000284395">
    <property type="component" value="Unassembled WGS sequence"/>
</dbReference>
<dbReference type="Gene3D" id="2.40.420.20">
    <property type="match status" value="1"/>
</dbReference>
<dbReference type="Gene3D" id="1.10.287.470">
    <property type="entry name" value="Helix hairpin bin"/>
    <property type="match status" value="1"/>
</dbReference>
<dbReference type="NCBIfam" id="TIGR01730">
    <property type="entry name" value="RND_mfp"/>
    <property type="match status" value="1"/>
</dbReference>
<dbReference type="Gene3D" id="2.40.50.100">
    <property type="match status" value="1"/>
</dbReference>
<dbReference type="Pfam" id="PF25876">
    <property type="entry name" value="HH_MFP_RND"/>
    <property type="match status" value="1"/>
</dbReference>
<dbReference type="FunFam" id="2.40.420.20:FF:000001">
    <property type="entry name" value="Efflux RND transporter periplasmic adaptor subunit"/>
    <property type="match status" value="1"/>
</dbReference>
<evidence type="ECO:0000256" key="2">
    <source>
        <dbReference type="ARBA" id="ARBA00009477"/>
    </source>
</evidence>
<dbReference type="GO" id="GO:0005886">
    <property type="term" value="C:plasma membrane"/>
    <property type="evidence" value="ECO:0007669"/>
    <property type="project" value="UniProtKB-SubCell"/>
</dbReference>
<evidence type="ECO:0000256" key="1">
    <source>
        <dbReference type="ARBA" id="ARBA00004196"/>
    </source>
</evidence>
<keyword evidence="3" id="KW-0175">Coiled coil</keyword>
<proteinExistence type="inferred from homology"/>
<evidence type="ECO:0000259" key="7">
    <source>
        <dbReference type="Pfam" id="PF25967"/>
    </source>
</evidence>
<evidence type="ECO:0000256" key="3">
    <source>
        <dbReference type="SAM" id="Coils"/>
    </source>
</evidence>
<dbReference type="Pfam" id="PF25917">
    <property type="entry name" value="BSH_RND"/>
    <property type="match status" value="1"/>
</dbReference>
<feature type="coiled-coil region" evidence="3">
    <location>
        <begin position="90"/>
        <end position="155"/>
    </location>
</feature>
<keyword evidence="9" id="KW-1185">Reference proteome</keyword>
<evidence type="ECO:0000259" key="4">
    <source>
        <dbReference type="Pfam" id="PF25876"/>
    </source>
</evidence>
<feature type="domain" description="Multidrug resistance protein MdtA-like barrel-sandwich hybrid" evidence="5">
    <location>
        <begin position="50"/>
        <end position="192"/>
    </location>
</feature>
<dbReference type="InterPro" id="IPR058627">
    <property type="entry name" value="MdtA-like_C"/>
</dbReference>
<feature type="domain" description="Multidrug resistance protein MdtA-like beta-barrel" evidence="6">
    <location>
        <begin position="196"/>
        <end position="278"/>
    </location>
</feature>
<dbReference type="EMBL" id="RAPF01000001">
    <property type="protein sequence ID" value="RKF23550.1"/>
    <property type="molecule type" value="Genomic_DNA"/>
</dbReference>
<evidence type="ECO:0000313" key="9">
    <source>
        <dbReference type="Proteomes" id="UP000284395"/>
    </source>
</evidence>
<dbReference type="Pfam" id="PF25944">
    <property type="entry name" value="Beta-barrel_RND"/>
    <property type="match status" value="1"/>
</dbReference>
<dbReference type="InterPro" id="IPR058624">
    <property type="entry name" value="MdtA-like_HH"/>
</dbReference>
<name>A0A420ESE0_9SPHN</name>
<dbReference type="GO" id="GO:0022857">
    <property type="term" value="F:transmembrane transporter activity"/>
    <property type="evidence" value="ECO:0007669"/>
    <property type="project" value="InterPro"/>
</dbReference>
<dbReference type="InterPro" id="IPR006143">
    <property type="entry name" value="RND_pump_MFP"/>
</dbReference>
<evidence type="ECO:0000313" key="8">
    <source>
        <dbReference type="EMBL" id="RKF23550.1"/>
    </source>
</evidence>
<evidence type="ECO:0000259" key="5">
    <source>
        <dbReference type="Pfam" id="PF25917"/>
    </source>
</evidence>
<comment type="similarity">
    <text evidence="2">Belongs to the membrane fusion protein (MFP) (TC 8.A.1) family.</text>
</comment>
<feature type="domain" description="Multidrug resistance protein MdtA-like C-terminal permuted SH3" evidence="7">
    <location>
        <begin position="287"/>
        <end position="349"/>
    </location>
</feature>
<accession>A0A420ESE0</accession>
<dbReference type="PANTHER" id="PTHR30158:SF3">
    <property type="entry name" value="MULTIDRUG EFFLUX PUMP SUBUNIT ACRA-RELATED"/>
    <property type="match status" value="1"/>
</dbReference>
<comment type="subcellular location">
    <subcellularLocation>
        <location evidence="1">Cell envelope</location>
    </subcellularLocation>
</comment>
<evidence type="ECO:0000259" key="6">
    <source>
        <dbReference type="Pfam" id="PF25944"/>
    </source>
</evidence>
<dbReference type="InterPro" id="IPR058625">
    <property type="entry name" value="MdtA-like_BSH"/>
</dbReference>
<dbReference type="GO" id="GO:0046677">
    <property type="term" value="P:response to antibiotic"/>
    <property type="evidence" value="ECO:0007669"/>
    <property type="project" value="TreeGrafter"/>
</dbReference>